<name>A0ABT2EMJ9_9BACT</name>
<accession>A0ABT2EMJ9</accession>
<proteinExistence type="predicted"/>
<dbReference type="Proteomes" id="UP001204798">
    <property type="component" value="Unassembled WGS sequence"/>
</dbReference>
<feature type="compositionally biased region" description="Basic and acidic residues" evidence="1">
    <location>
        <begin position="87"/>
        <end position="97"/>
    </location>
</feature>
<feature type="region of interest" description="Disordered" evidence="1">
    <location>
        <begin position="84"/>
        <end position="107"/>
    </location>
</feature>
<dbReference type="EMBL" id="JANUCP010000002">
    <property type="protein sequence ID" value="MCS3919146.1"/>
    <property type="molecule type" value="Genomic_DNA"/>
</dbReference>
<evidence type="ECO:0000313" key="3">
    <source>
        <dbReference type="Proteomes" id="UP001204798"/>
    </source>
</evidence>
<protein>
    <submittedName>
        <fullName evidence="2">Uncharacterized protein</fullName>
    </submittedName>
</protein>
<organism evidence="2 3">
    <name type="scientific">Candidatus Fervidibacter sacchari</name>
    <dbReference type="NCBI Taxonomy" id="1448929"/>
    <lineage>
        <taxon>Bacteria</taxon>
        <taxon>Candidatus Fervidibacterota</taxon>
        <taxon>Candidatus Fervidibacter</taxon>
    </lineage>
</organism>
<gene>
    <name evidence="2" type="ORF">M2350_001546</name>
</gene>
<reference evidence="2 3" key="1">
    <citation type="submission" date="2022-08" db="EMBL/GenBank/DDBJ databases">
        <title>Bacterial and archaeal communities from various locations to study Microbial Dark Matter (Phase II).</title>
        <authorList>
            <person name="Stepanauskas R."/>
        </authorList>
    </citation>
    <scope>NUCLEOTIDE SEQUENCE [LARGE SCALE GENOMIC DNA]</scope>
    <source>
        <strain evidence="2 3">PD1</strain>
    </source>
</reference>
<keyword evidence="3" id="KW-1185">Reference proteome</keyword>
<evidence type="ECO:0000256" key="1">
    <source>
        <dbReference type="SAM" id="MobiDB-lite"/>
    </source>
</evidence>
<evidence type="ECO:0000313" key="2">
    <source>
        <dbReference type="EMBL" id="MCS3919146.1"/>
    </source>
</evidence>
<comment type="caution">
    <text evidence="2">The sequence shown here is derived from an EMBL/GenBank/DDBJ whole genome shotgun (WGS) entry which is preliminary data.</text>
</comment>
<sequence>MKAVAIIVASPNVSCHIGETTKELSDDFVVGLGNRLWDSKLAVALSPFQNQAQVAHRQMPCRQFNGDGNSFFRDAGEVNPFAQKGFEAGKDRRDDAGQKIGKPIKPF</sequence>